<accession>A0ABT3RWM6</accession>
<evidence type="ECO:0000313" key="1">
    <source>
        <dbReference type="EMBL" id="MCX2746183.1"/>
    </source>
</evidence>
<dbReference type="RefSeq" id="WP_266058915.1">
    <property type="nucleotide sequence ID" value="NZ_JAPFQN010000027.1"/>
</dbReference>
<dbReference type="Proteomes" id="UP001209885">
    <property type="component" value="Unassembled WGS sequence"/>
</dbReference>
<evidence type="ECO:0000313" key="2">
    <source>
        <dbReference type="Proteomes" id="UP001209885"/>
    </source>
</evidence>
<dbReference type="InterPro" id="IPR025332">
    <property type="entry name" value="DUF4238"/>
</dbReference>
<dbReference type="Pfam" id="PF14022">
    <property type="entry name" value="DUF4238"/>
    <property type="match status" value="1"/>
</dbReference>
<sequence length="334" mass="39030">MAELVKRQHFVPRTYLKHFGSLNGEEHFIHALPRLEKTSDKIFESNIKNVALEKHLYTLPGNTVQQKMAIEKFYSDELEKHYDDIYELLTNPKQKTITDEQRELVISTVITMFYRTAKWLNQHKDFMHEVFRKAYSLCEQTGKNYFTFEKQNISIEGKSLEQLTTEYSSEQQPHMVMTQLETAFKLIGLRINNFDGIVVSKLGEDNAQFITSDNPVRASNIKYNHVMPFDPSNLLKVPLDSKHVLMIMPNGDKETRNTIFRNETKGSMCESQKLTSNYEQMQQAERFIFGQKSALEDYLSTKERTEKPLSAKELEQTTQKLEEFTKKMKDLGLI</sequence>
<reference evidence="1 2" key="1">
    <citation type="submission" date="2022-11" db="EMBL/GenBank/DDBJ databases">
        <title>The characterization of three novel Bacteroidetes species and genomic analysis of their roles in tidal elemental geochemical cycles.</title>
        <authorList>
            <person name="Ma K."/>
        </authorList>
    </citation>
    <scope>NUCLEOTIDE SEQUENCE [LARGE SCALE GENOMIC DNA]</scope>
    <source>
        <strain evidence="1 2">M17</strain>
    </source>
</reference>
<gene>
    <name evidence="1" type="ORF">OO013_20070</name>
</gene>
<keyword evidence="2" id="KW-1185">Reference proteome</keyword>
<protein>
    <submittedName>
        <fullName evidence="1">DUF4238 domain-containing protein</fullName>
    </submittedName>
</protein>
<name>A0ABT3RWM6_9BACT</name>
<dbReference type="EMBL" id="JAPFQN010000027">
    <property type="protein sequence ID" value="MCX2746183.1"/>
    <property type="molecule type" value="Genomic_DNA"/>
</dbReference>
<organism evidence="1 2">
    <name type="scientific">Mangrovivirga halotolerans</name>
    <dbReference type="NCBI Taxonomy" id="2993936"/>
    <lineage>
        <taxon>Bacteria</taxon>
        <taxon>Pseudomonadati</taxon>
        <taxon>Bacteroidota</taxon>
        <taxon>Cytophagia</taxon>
        <taxon>Cytophagales</taxon>
        <taxon>Mangrovivirgaceae</taxon>
        <taxon>Mangrovivirga</taxon>
    </lineage>
</organism>
<proteinExistence type="predicted"/>
<comment type="caution">
    <text evidence="1">The sequence shown here is derived from an EMBL/GenBank/DDBJ whole genome shotgun (WGS) entry which is preliminary data.</text>
</comment>